<comment type="caution">
    <text evidence="1">The sequence shown here is derived from an EMBL/GenBank/DDBJ whole genome shotgun (WGS) entry which is preliminary data.</text>
</comment>
<dbReference type="Proteomes" id="UP001153076">
    <property type="component" value="Unassembled WGS sequence"/>
</dbReference>
<gene>
    <name evidence="1" type="ORF">Cgig2_015856</name>
</gene>
<reference evidence="1" key="1">
    <citation type="submission" date="2022-04" db="EMBL/GenBank/DDBJ databases">
        <title>Carnegiea gigantea Genome sequencing and assembly v2.</title>
        <authorList>
            <person name="Copetti D."/>
            <person name="Sanderson M.J."/>
            <person name="Burquez A."/>
            <person name="Wojciechowski M.F."/>
        </authorList>
    </citation>
    <scope>NUCLEOTIDE SEQUENCE</scope>
    <source>
        <strain evidence="1">SGP5-SGP5p</strain>
        <tissue evidence="1">Aerial part</tissue>
    </source>
</reference>
<organism evidence="1 2">
    <name type="scientific">Carnegiea gigantea</name>
    <dbReference type="NCBI Taxonomy" id="171969"/>
    <lineage>
        <taxon>Eukaryota</taxon>
        <taxon>Viridiplantae</taxon>
        <taxon>Streptophyta</taxon>
        <taxon>Embryophyta</taxon>
        <taxon>Tracheophyta</taxon>
        <taxon>Spermatophyta</taxon>
        <taxon>Magnoliopsida</taxon>
        <taxon>eudicotyledons</taxon>
        <taxon>Gunneridae</taxon>
        <taxon>Pentapetalae</taxon>
        <taxon>Caryophyllales</taxon>
        <taxon>Cactineae</taxon>
        <taxon>Cactaceae</taxon>
        <taxon>Cactoideae</taxon>
        <taxon>Echinocereeae</taxon>
        <taxon>Carnegiea</taxon>
    </lineage>
</organism>
<evidence type="ECO:0000313" key="1">
    <source>
        <dbReference type="EMBL" id="KAJ8425249.1"/>
    </source>
</evidence>
<accession>A0A9Q1GTF3</accession>
<keyword evidence="2" id="KW-1185">Reference proteome</keyword>
<evidence type="ECO:0000313" key="2">
    <source>
        <dbReference type="Proteomes" id="UP001153076"/>
    </source>
</evidence>
<name>A0A9Q1GTF3_9CARY</name>
<dbReference type="AlphaFoldDB" id="A0A9Q1GTF3"/>
<protein>
    <submittedName>
        <fullName evidence="1">Uncharacterized protein</fullName>
    </submittedName>
</protein>
<proteinExistence type="predicted"/>
<dbReference type="EMBL" id="JAKOGI010001509">
    <property type="protein sequence ID" value="KAJ8425249.1"/>
    <property type="molecule type" value="Genomic_DNA"/>
</dbReference>
<sequence length="213" mass="23849">MSDNKEARGGKEKFVPKERQLREPIEMLSITRRAPFLLGLLSHVDYLRHEGCDRLWTVILPQIVLKVAGRLPKWAVDWLPIVLVQEIPPTSFTASEKEVILPTSSRWLSCSPSIIRIIPAEILSLAGSPLDHVDQSKSIAQAGRGHNLRGCQLILVQDLHDDRVKWDPYIVGESRPIDCYTLGGWLIYGGVSIGDDELIPSGQEVLLLQHLPL</sequence>